<protein>
    <submittedName>
        <fullName evidence="1">Uncharacterized protein</fullName>
    </submittedName>
</protein>
<comment type="caution">
    <text evidence="1">The sequence shown here is derived from an EMBL/GenBank/DDBJ whole genome shotgun (WGS) entry which is preliminary data.</text>
</comment>
<name>G7DVR1_MIXOS</name>
<dbReference type="InterPro" id="IPR019410">
    <property type="entry name" value="Methyltransf_16"/>
</dbReference>
<dbReference type="Pfam" id="PF10294">
    <property type="entry name" value="Methyltransf_16"/>
    <property type="match status" value="1"/>
</dbReference>
<gene>
    <name evidence="1" type="primary">Mo01324</name>
    <name evidence="1" type="ORF">E5Q_01324</name>
</gene>
<dbReference type="AlphaFoldDB" id="G7DVR1"/>
<reference evidence="1 2" key="1">
    <citation type="journal article" date="2011" name="J. Gen. Appl. Microbiol.">
        <title>Draft genome sequencing of the enigmatic basidiomycete Mixia osmundae.</title>
        <authorList>
            <person name="Nishida H."/>
            <person name="Nagatsuka Y."/>
            <person name="Sugiyama J."/>
        </authorList>
    </citation>
    <scope>NUCLEOTIDE SEQUENCE [LARGE SCALE GENOMIC DNA]</scope>
    <source>
        <strain evidence="2">CBS 9802 / IAM 14324 / JCM 22182 / KY 12970</strain>
    </source>
</reference>
<dbReference type="OrthoDB" id="413520at2759"/>
<dbReference type="eggNOG" id="ENOG502SE1X">
    <property type="taxonomic scope" value="Eukaryota"/>
</dbReference>
<evidence type="ECO:0000313" key="2">
    <source>
        <dbReference type="Proteomes" id="UP000009131"/>
    </source>
</evidence>
<evidence type="ECO:0000313" key="1">
    <source>
        <dbReference type="EMBL" id="GAA94671.1"/>
    </source>
</evidence>
<dbReference type="PANTHER" id="PTHR14614:SF132">
    <property type="entry name" value="PROTEIN-LYSINE METHYLTRANSFERASE C42C1.13"/>
    <property type="match status" value="1"/>
</dbReference>
<proteinExistence type="predicted"/>
<dbReference type="Gene3D" id="3.40.50.150">
    <property type="entry name" value="Vaccinia Virus protein VP39"/>
    <property type="match status" value="1"/>
</dbReference>
<sequence length="403" mass="43732">MSKPKLLRLRLARPPPRTIAYDVPFKISLTLTNDLGDLKPVPHDQKVVLTLLDAQSSHSASYATLASPAGLASDSKGLVVTLRANAGSFHSFDLFITRIGRNIPSNGLVRLDVRALVEEAPKRVCSEETERLLAFTGHSAGDLLAQDEGEAVWLGDTTGSVSLSKSAKSHSPEKVQECFKDFYPAQLTQLRSQKIAQEPLRIIELPAQTLGAHVWNASIILSAYLLTSTSWHPSGSGCIVELGAGCGLVGLCAHRALTPKPSRVHLTDLPAVLSDATAPNVDLYLSKDKKASIEASELQWGIETTRAWTQRNLVHGSNVSLLAADVLYNTSSYEAFIDTISVFFGTCKSCSLILAFRERASTDKSFFDLCAAQAIESQQLHGPMTSWGPIQLYKLSPQNRNKP</sequence>
<dbReference type="EMBL" id="BABT02000046">
    <property type="protein sequence ID" value="GAA94671.1"/>
    <property type="molecule type" value="Genomic_DNA"/>
</dbReference>
<dbReference type="HOGENOM" id="CLU_683499_0_0_1"/>
<keyword evidence="2" id="KW-1185">Reference proteome</keyword>
<dbReference type="STRING" id="764103.G7DVR1"/>
<dbReference type="OMA" id="SELQWGI"/>
<reference evidence="1 2" key="2">
    <citation type="journal article" date="2012" name="Open Biol.">
        <title>Characteristics of nucleosomes and linker DNA regions on the genome of the basidiomycete Mixia osmundae revealed by mono- and dinucleosome mapping.</title>
        <authorList>
            <person name="Nishida H."/>
            <person name="Kondo S."/>
            <person name="Matsumoto T."/>
            <person name="Suzuki Y."/>
            <person name="Yoshikawa H."/>
            <person name="Taylor T.D."/>
            <person name="Sugiyama J."/>
        </authorList>
    </citation>
    <scope>NUCLEOTIDE SEQUENCE [LARGE SCALE GENOMIC DNA]</scope>
    <source>
        <strain evidence="2">CBS 9802 / IAM 14324 / JCM 22182 / KY 12970</strain>
    </source>
</reference>
<dbReference type="InterPro" id="IPR029063">
    <property type="entry name" value="SAM-dependent_MTases_sf"/>
</dbReference>
<dbReference type="InParanoid" id="G7DVR1"/>
<dbReference type="RefSeq" id="XP_014568213.1">
    <property type="nucleotide sequence ID" value="XM_014712727.1"/>
</dbReference>
<accession>G7DVR1</accession>
<dbReference type="GO" id="GO:0008757">
    <property type="term" value="F:S-adenosylmethionine-dependent methyltransferase activity"/>
    <property type="evidence" value="ECO:0007669"/>
    <property type="project" value="UniProtKB-ARBA"/>
</dbReference>
<dbReference type="PANTHER" id="PTHR14614">
    <property type="entry name" value="HEPATOCELLULAR CARCINOMA-ASSOCIATED ANTIGEN"/>
    <property type="match status" value="1"/>
</dbReference>
<dbReference type="Proteomes" id="UP000009131">
    <property type="component" value="Unassembled WGS sequence"/>
</dbReference>
<organism evidence="1 2">
    <name type="scientific">Mixia osmundae (strain CBS 9802 / IAM 14324 / JCM 22182 / KY 12970)</name>
    <dbReference type="NCBI Taxonomy" id="764103"/>
    <lineage>
        <taxon>Eukaryota</taxon>
        <taxon>Fungi</taxon>
        <taxon>Dikarya</taxon>
        <taxon>Basidiomycota</taxon>
        <taxon>Pucciniomycotina</taxon>
        <taxon>Mixiomycetes</taxon>
        <taxon>Mixiales</taxon>
        <taxon>Mixiaceae</taxon>
        <taxon>Mixia</taxon>
    </lineage>
</organism>